<organism evidence="3 4">
    <name type="scientific">Tetranychus urticae</name>
    <name type="common">Two-spotted spider mite</name>
    <dbReference type="NCBI Taxonomy" id="32264"/>
    <lineage>
        <taxon>Eukaryota</taxon>
        <taxon>Metazoa</taxon>
        <taxon>Ecdysozoa</taxon>
        <taxon>Arthropoda</taxon>
        <taxon>Chelicerata</taxon>
        <taxon>Arachnida</taxon>
        <taxon>Acari</taxon>
        <taxon>Acariformes</taxon>
        <taxon>Trombidiformes</taxon>
        <taxon>Prostigmata</taxon>
        <taxon>Eleutherengona</taxon>
        <taxon>Raphignathae</taxon>
        <taxon>Tetranychoidea</taxon>
        <taxon>Tetranychidae</taxon>
        <taxon>Tetranychus</taxon>
    </lineage>
</organism>
<dbReference type="Pfam" id="PF00651">
    <property type="entry name" value="BTB"/>
    <property type="match status" value="1"/>
</dbReference>
<feature type="compositionally biased region" description="Polar residues" evidence="1">
    <location>
        <begin position="11"/>
        <end position="31"/>
    </location>
</feature>
<evidence type="ECO:0000313" key="4">
    <source>
        <dbReference type="Proteomes" id="UP000015104"/>
    </source>
</evidence>
<reference evidence="3" key="2">
    <citation type="submission" date="2015-06" db="UniProtKB">
        <authorList>
            <consortium name="EnsemblMetazoa"/>
        </authorList>
    </citation>
    <scope>IDENTIFICATION</scope>
</reference>
<feature type="compositionally biased region" description="Low complexity" evidence="1">
    <location>
        <begin position="441"/>
        <end position="456"/>
    </location>
</feature>
<evidence type="ECO:0000313" key="3">
    <source>
        <dbReference type="EnsemblMetazoa" id="tetur05g01490.1"/>
    </source>
</evidence>
<dbReference type="HOGENOM" id="CLU_702715_0_0_1"/>
<protein>
    <recommendedName>
        <fullName evidence="2">BTB domain-containing protein</fullName>
    </recommendedName>
</protein>
<dbReference type="OMA" id="TFWLDEY"/>
<dbReference type="GO" id="GO:0005829">
    <property type="term" value="C:cytosol"/>
    <property type="evidence" value="ECO:0007669"/>
    <property type="project" value="TreeGrafter"/>
</dbReference>
<evidence type="ECO:0000256" key="1">
    <source>
        <dbReference type="SAM" id="MobiDB-lite"/>
    </source>
</evidence>
<keyword evidence="4" id="KW-1185">Reference proteome</keyword>
<feature type="region of interest" description="Disordered" evidence="1">
    <location>
        <begin position="197"/>
        <end position="236"/>
    </location>
</feature>
<gene>
    <name evidence="3" type="primary">107360710</name>
</gene>
<proteinExistence type="predicted"/>
<dbReference type="OrthoDB" id="6415400at2759"/>
<dbReference type="SUPFAM" id="SSF54695">
    <property type="entry name" value="POZ domain"/>
    <property type="match status" value="1"/>
</dbReference>
<dbReference type="PANTHER" id="PTHR45774">
    <property type="entry name" value="BTB/POZ DOMAIN-CONTAINING"/>
    <property type="match status" value="1"/>
</dbReference>
<dbReference type="STRING" id="32264.T1K465"/>
<dbReference type="SMART" id="SM00875">
    <property type="entry name" value="BACK"/>
    <property type="match status" value="1"/>
</dbReference>
<dbReference type="PANTHER" id="PTHR45774:SF4">
    <property type="entry name" value="AXUNDEAD, ISOFORM F"/>
    <property type="match status" value="1"/>
</dbReference>
<dbReference type="EnsemblMetazoa" id="tetur05g01490.1">
    <property type="protein sequence ID" value="tetur05g01490.1"/>
    <property type="gene ID" value="tetur05g01490"/>
</dbReference>
<dbReference type="SMART" id="SM00225">
    <property type="entry name" value="BTB"/>
    <property type="match status" value="1"/>
</dbReference>
<dbReference type="PROSITE" id="PS50097">
    <property type="entry name" value="BTB"/>
    <property type="match status" value="1"/>
</dbReference>
<dbReference type="eggNOG" id="KOG2075">
    <property type="taxonomic scope" value="Eukaryota"/>
</dbReference>
<dbReference type="Pfam" id="PF07707">
    <property type="entry name" value="BACK"/>
    <property type="match status" value="1"/>
</dbReference>
<dbReference type="InterPro" id="IPR011705">
    <property type="entry name" value="BACK"/>
</dbReference>
<reference evidence="4" key="1">
    <citation type="submission" date="2011-08" db="EMBL/GenBank/DDBJ databases">
        <authorList>
            <person name="Rombauts S."/>
        </authorList>
    </citation>
    <scope>NUCLEOTIDE SEQUENCE</scope>
    <source>
        <strain evidence="4">London</strain>
    </source>
</reference>
<dbReference type="Proteomes" id="UP000015104">
    <property type="component" value="Unassembled WGS sequence"/>
</dbReference>
<feature type="region of interest" description="Disordered" evidence="1">
    <location>
        <begin position="419"/>
        <end position="463"/>
    </location>
</feature>
<feature type="compositionally biased region" description="Basic and acidic residues" evidence="1">
    <location>
        <begin position="197"/>
        <end position="211"/>
    </location>
</feature>
<sequence>MIDNMSFPNDLDSSSPLNQPSQDRSITINNFNNTDSNYNEITDWWSEAPSAPSPGLVLFNSEEQSDLIFIVTMDDREDDGLKFPGHSFIIKDSSPIFQDIVNQIGQRQKSPSDSKPIINIQCRPETLHNLMSYIYKKEVLLNSVTHCLSLLELSIKFMLTELTSICLTFLCNNATEFNVLLILSSLSKIDFKPLKSDKKSNTMSTLKDKPINDNNPDSNETSDNNDNLGESVVGSRVTRSSSITSVIYLSSEGQQPQFVNHKVHQHNHDLHGSTEMVQNLVNELISRCYCILDEFAESIISSEAICNLDRDLLMKILSRDTLKLPNELVAFEAIERWSICQCQRQLKEITGPNRMEVLKDAIYSVRYLTMPLMVFMRGPFASDILTEMDKNYLQSKLLDPDTRLPAYMVGRRMDVKRKWIKPNTKSPARPISTPLSAPKKSTSQASVSPPSSSSSTDNGYDRKKKPAIKKFLNGLGDVMIFVIRIFD</sequence>
<dbReference type="AlphaFoldDB" id="T1K465"/>
<name>T1K465_TETUR</name>
<feature type="compositionally biased region" description="Polar residues" evidence="1">
    <location>
        <begin position="212"/>
        <end position="228"/>
    </location>
</feature>
<dbReference type="GO" id="GO:0022008">
    <property type="term" value="P:neurogenesis"/>
    <property type="evidence" value="ECO:0007669"/>
    <property type="project" value="TreeGrafter"/>
</dbReference>
<dbReference type="EMBL" id="CAEY01001565">
    <property type="status" value="NOT_ANNOTATED_CDS"/>
    <property type="molecule type" value="Genomic_DNA"/>
</dbReference>
<feature type="domain" description="BTB" evidence="2">
    <location>
        <begin position="65"/>
        <end position="143"/>
    </location>
</feature>
<evidence type="ECO:0000259" key="2">
    <source>
        <dbReference type="PROSITE" id="PS50097"/>
    </source>
</evidence>
<dbReference type="InterPro" id="IPR000210">
    <property type="entry name" value="BTB/POZ_dom"/>
</dbReference>
<dbReference type="Gene3D" id="3.30.710.10">
    <property type="entry name" value="Potassium Channel Kv1.1, Chain A"/>
    <property type="match status" value="1"/>
</dbReference>
<feature type="region of interest" description="Disordered" evidence="1">
    <location>
        <begin position="1"/>
        <end position="31"/>
    </location>
</feature>
<dbReference type="Gene3D" id="1.25.40.420">
    <property type="match status" value="1"/>
</dbReference>
<accession>T1K465</accession>
<dbReference type="InterPro" id="IPR011333">
    <property type="entry name" value="SKP1/BTB/POZ_sf"/>
</dbReference>